<keyword evidence="3" id="KW-0399">Innate immunity</keyword>
<keyword evidence="5" id="KW-0044">Antibiotic</keyword>
<evidence type="ECO:0000256" key="2">
    <source>
        <dbReference type="ARBA" id="ARBA00022529"/>
    </source>
</evidence>
<dbReference type="Pfam" id="PF02014">
    <property type="entry name" value="Reeler"/>
    <property type="match status" value="1"/>
</dbReference>
<proteinExistence type="inferred from homology"/>
<evidence type="ECO:0000313" key="9">
    <source>
        <dbReference type="Proteomes" id="UP000410492"/>
    </source>
</evidence>
<organism evidence="8 9">
    <name type="scientific">Callosobruchus maculatus</name>
    <name type="common">Southern cowpea weevil</name>
    <name type="synonym">Pulse bruchid</name>
    <dbReference type="NCBI Taxonomy" id="64391"/>
    <lineage>
        <taxon>Eukaryota</taxon>
        <taxon>Metazoa</taxon>
        <taxon>Ecdysozoa</taxon>
        <taxon>Arthropoda</taxon>
        <taxon>Hexapoda</taxon>
        <taxon>Insecta</taxon>
        <taxon>Pterygota</taxon>
        <taxon>Neoptera</taxon>
        <taxon>Endopterygota</taxon>
        <taxon>Coleoptera</taxon>
        <taxon>Polyphaga</taxon>
        <taxon>Cucujiformia</taxon>
        <taxon>Chrysomeloidea</taxon>
        <taxon>Chrysomelidae</taxon>
        <taxon>Bruchinae</taxon>
        <taxon>Bruchini</taxon>
        <taxon>Callosobruchus</taxon>
    </lineage>
</organism>
<dbReference type="CDD" id="cd08544">
    <property type="entry name" value="Reeler"/>
    <property type="match status" value="1"/>
</dbReference>
<sequence>MSPLTVSALFLLGVSYAYGYSAGAPESVCEDMLPKHPVDAQKTKMPYKISVSKNQVKGGDAVDITIGGKTFKGFFLQVRDDKGKPVGEFQIPANDKYAKSVNCHNSKTNAATHKNATDKKDFKLTWKAPGSPGKYTVYATVAEDGGTFWVKKPTEVISVS</sequence>
<dbReference type="EMBL" id="CAACVG010005256">
    <property type="protein sequence ID" value="VEN39080.1"/>
    <property type="molecule type" value="Genomic_DNA"/>
</dbReference>
<dbReference type="PANTHER" id="PTHR45828">
    <property type="entry name" value="CYTOCHROME B561/FERRIC REDUCTASE TRANSMEMBRANE"/>
    <property type="match status" value="1"/>
</dbReference>
<name>A0A653BUB4_CALMS</name>
<dbReference type="GO" id="GO:0042832">
    <property type="term" value="P:defense response to protozoan"/>
    <property type="evidence" value="ECO:0007669"/>
    <property type="project" value="UniProtKB-ARBA"/>
</dbReference>
<feature type="domain" description="Reelin" evidence="7">
    <location>
        <begin position="6"/>
        <end position="160"/>
    </location>
</feature>
<evidence type="ECO:0000256" key="3">
    <source>
        <dbReference type="ARBA" id="ARBA00022588"/>
    </source>
</evidence>
<dbReference type="GO" id="GO:0016020">
    <property type="term" value="C:membrane"/>
    <property type="evidence" value="ECO:0007669"/>
    <property type="project" value="TreeGrafter"/>
</dbReference>
<gene>
    <name evidence="8" type="ORF">CALMAC_LOCUS3752</name>
</gene>
<evidence type="ECO:0000256" key="5">
    <source>
        <dbReference type="ARBA" id="ARBA00023022"/>
    </source>
</evidence>
<dbReference type="PROSITE" id="PS51019">
    <property type="entry name" value="REELIN"/>
    <property type="match status" value="1"/>
</dbReference>
<feature type="chain" id="PRO_5025028023" description="Reelin domain-containing protein" evidence="6">
    <location>
        <begin position="20"/>
        <end position="160"/>
    </location>
</feature>
<dbReference type="GO" id="GO:0042742">
    <property type="term" value="P:defense response to bacterium"/>
    <property type="evidence" value="ECO:0007669"/>
    <property type="project" value="UniProtKB-KW"/>
</dbReference>
<accession>A0A653BUB4</accession>
<dbReference type="PANTHER" id="PTHR45828:SF33">
    <property type="entry name" value="DOMON DOMAIN-CONTAINING PROTEIN"/>
    <property type="match status" value="1"/>
</dbReference>
<protein>
    <recommendedName>
        <fullName evidence="7">Reelin domain-containing protein</fullName>
    </recommendedName>
</protein>
<keyword evidence="4" id="KW-0391">Immunity</keyword>
<keyword evidence="6" id="KW-0732">Signal</keyword>
<dbReference type="AlphaFoldDB" id="A0A653BUB4"/>
<dbReference type="FunFam" id="2.60.40.4060:FF:000003">
    <property type="entry name" value="Ferric chelate reductase 1"/>
    <property type="match status" value="1"/>
</dbReference>
<keyword evidence="2" id="KW-0929">Antimicrobial</keyword>
<evidence type="ECO:0000256" key="1">
    <source>
        <dbReference type="ARBA" id="ARBA00008501"/>
    </source>
</evidence>
<dbReference type="InterPro" id="IPR042307">
    <property type="entry name" value="Reeler_sf"/>
</dbReference>
<evidence type="ECO:0000259" key="7">
    <source>
        <dbReference type="PROSITE" id="PS51019"/>
    </source>
</evidence>
<dbReference type="InterPro" id="IPR051237">
    <property type="entry name" value="Ferric-chelate_Red/DefProt"/>
</dbReference>
<comment type="similarity">
    <text evidence="1">Belongs to the insect defense protein family.</text>
</comment>
<dbReference type="OrthoDB" id="6418377at2759"/>
<reference evidence="8 9" key="1">
    <citation type="submission" date="2019-01" db="EMBL/GenBank/DDBJ databases">
        <authorList>
            <person name="Sayadi A."/>
        </authorList>
    </citation>
    <scope>NUCLEOTIDE SEQUENCE [LARGE SCALE GENOMIC DNA]</scope>
</reference>
<dbReference type="GO" id="GO:0045087">
    <property type="term" value="P:innate immune response"/>
    <property type="evidence" value="ECO:0007669"/>
    <property type="project" value="UniProtKB-KW"/>
</dbReference>
<dbReference type="Gene3D" id="2.60.40.4060">
    <property type="entry name" value="Reeler domain"/>
    <property type="match status" value="1"/>
</dbReference>
<dbReference type="Proteomes" id="UP000410492">
    <property type="component" value="Unassembled WGS sequence"/>
</dbReference>
<dbReference type="InterPro" id="IPR002861">
    <property type="entry name" value="Reeler_dom"/>
</dbReference>
<keyword evidence="9" id="KW-1185">Reference proteome</keyword>
<evidence type="ECO:0000256" key="6">
    <source>
        <dbReference type="SAM" id="SignalP"/>
    </source>
</evidence>
<feature type="signal peptide" evidence="6">
    <location>
        <begin position="1"/>
        <end position="19"/>
    </location>
</feature>
<evidence type="ECO:0000313" key="8">
    <source>
        <dbReference type="EMBL" id="VEN39080.1"/>
    </source>
</evidence>
<evidence type="ECO:0000256" key="4">
    <source>
        <dbReference type="ARBA" id="ARBA00022859"/>
    </source>
</evidence>